<dbReference type="InterPro" id="IPR000914">
    <property type="entry name" value="SBP_5_dom"/>
</dbReference>
<reference evidence="4" key="1">
    <citation type="journal article" date="2019" name="Int. J. Syst. Evol. Microbiol.">
        <title>The Global Catalogue of Microorganisms (GCM) 10K type strain sequencing project: providing services to taxonomists for standard genome sequencing and annotation.</title>
        <authorList>
            <consortium name="The Broad Institute Genomics Platform"/>
            <consortium name="The Broad Institute Genome Sequencing Center for Infectious Disease"/>
            <person name="Wu L."/>
            <person name="Ma J."/>
        </authorList>
    </citation>
    <scope>NUCLEOTIDE SEQUENCE [LARGE SCALE GENOMIC DNA]</scope>
    <source>
        <strain evidence="4">CCUG 58127</strain>
    </source>
</reference>
<proteinExistence type="predicted"/>
<evidence type="ECO:0000256" key="1">
    <source>
        <dbReference type="SAM" id="SignalP"/>
    </source>
</evidence>
<dbReference type="Proteomes" id="UP001596298">
    <property type="component" value="Unassembled WGS sequence"/>
</dbReference>
<dbReference type="PROSITE" id="PS51257">
    <property type="entry name" value="PROKAR_LIPOPROTEIN"/>
    <property type="match status" value="1"/>
</dbReference>
<feature type="signal peptide" evidence="1">
    <location>
        <begin position="1"/>
        <end position="20"/>
    </location>
</feature>
<sequence length="585" mass="62727">MRWTKTVALTTAGLTAVSLAACGSGGPSSKGKGDNSNVRSASAAQTKAAVAASDAGLQGPAPAVPGAKKGGTLYLDDSSNPPTMDPSGIYYTDSGLIAAQYLFRALTQYKVVHGQQVLVPDLATNVGTQSADGLTWTFKIKPGLKYSDGSPVKIEDFAYAIKRSFATESVAADGTTYQMQYLKGGNTYKGPFKQPKANFPGVTTQGNDTLVFHLTQKMPSFNYFASFPQFSPIPQSKDTKNDYQKHPLTTGPYEVSTYNIGQKLVLTRNPNWAPASDPVRHNYPDKIQVNFSISNLPSQQRILANSGIGADTINIGALDASLASQVTGAKKNQFVIGPGSCVMYVEMDDRKIPLDIRKAIAYAWPFNEIRKAGGLSNLAYQPATTFDAPSLQGYKKYPALPYAKGQGNGDPAKAKAMLKKANKLGFQLSYYYISDDPAKVAANNARKAGLEKAGFTVKDIPLAKAEYTKKIGEGNAPVNMGQGTPGWCYDWPTGDSVYPVLFNGAYIDQGGGVGMFKNAAVNAQMAKTSAMDPAKAAPKWAALDQELMTKYFPSLPDYYTMSTLTFGRNVNNVVLNSMSQVWLSN</sequence>
<dbReference type="Gene3D" id="3.40.190.10">
    <property type="entry name" value="Periplasmic binding protein-like II"/>
    <property type="match status" value="1"/>
</dbReference>
<name>A0ABW2ACY8_9MICO</name>
<protein>
    <submittedName>
        <fullName evidence="3">ABC transporter substrate-binding protein</fullName>
    </submittedName>
</protein>
<evidence type="ECO:0000313" key="3">
    <source>
        <dbReference type="EMBL" id="MFC6704588.1"/>
    </source>
</evidence>
<evidence type="ECO:0000259" key="2">
    <source>
        <dbReference type="Pfam" id="PF00496"/>
    </source>
</evidence>
<dbReference type="SUPFAM" id="SSF53850">
    <property type="entry name" value="Periplasmic binding protein-like II"/>
    <property type="match status" value="1"/>
</dbReference>
<dbReference type="Gene3D" id="3.10.105.10">
    <property type="entry name" value="Dipeptide-binding Protein, Domain 3"/>
    <property type="match status" value="1"/>
</dbReference>
<feature type="domain" description="Solute-binding protein family 5" evidence="2">
    <location>
        <begin position="118"/>
        <end position="504"/>
    </location>
</feature>
<dbReference type="RefSeq" id="WP_382398956.1">
    <property type="nucleotide sequence ID" value="NZ_JBHSWH010000001.1"/>
</dbReference>
<organism evidence="3 4">
    <name type="scientific">Flexivirga alba</name>
    <dbReference type="NCBI Taxonomy" id="702742"/>
    <lineage>
        <taxon>Bacteria</taxon>
        <taxon>Bacillati</taxon>
        <taxon>Actinomycetota</taxon>
        <taxon>Actinomycetes</taxon>
        <taxon>Micrococcales</taxon>
        <taxon>Dermacoccaceae</taxon>
        <taxon>Flexivirga</taxon>
    </lineage>
</organism>
<keyword evidence="4" id="KW-1185">Reference proteome</keyword>
<evidence type="ECO:0000313" key="4">
    <source>
        <dbReference type="Proteomes" id="UP001596298"/>
    </source>
</evidence>
<feature type="chain" id="PRO_5046321748" evidence="1">
    <location>
        <begin position="21"/>
        <end position="585"/>
    </location>
</feature>
<gene>
    <name evidence="3" type="ORF">ACFQDH_04715</name>
</gene>
<dbReference type="PANTHER" id="PTHR30290:SF83">
    <property type="entry name" value="ABC TRANSPORTER SUBSTRATE-BINDING PROTEIN"/>
    <property type="match status" value="1"/>
</dbReference>
<dbReference type="InterPro" id="IPR039424">
    <property type="entry name" value="SBP_5"/>
</dbReference>
<dbReference type="PANTHER" id="PTHR30290">
    <property type="entry name" value="PERIPLASMIC BINDING COMPONENT OF ABC TRANSPORTER"/>
    <property type="match status" value="1"/>
</dbReference>
<keyword evidence="1" id="KW-0732">Signal</keyword>
<dbReference type="InterPro" id="IPR030678">
    <property type="entry name" value="Peptide/Ni-bd"/>
</dbReference>
<dbReference type="EMBL" id="JBHSWH010000001">
    <property type="protein sequence ID" value="MFC6704588.1"/>
    <property type="molecule type" value="Genomic_DNA"/>
</dbReference>
<comment type="caution">
    <text evidence="3">The sequence shown here is derived from an EMBL/GenBank/DDBJ whole genome shotgun (WGS) entry which is preliminary data.</text>
</comment>
<dbReference type="Pfam" id="PF00496">
    <property type="entry name" value="SBP_bac_5"/>
    <property type="match status" value="1"/>
</dbReference>
<accession>A0ABW2ACY8</accession>
<dbReference type="PIRSF" id="PIRSF002741">
    <property type="entry name" value="MppA"/>
    <property type="match status" value="1"/>
</dbReference>